<organism evidence="1 2">
    <name type="scientific">Colletotrichum nymphaeae SA-01</name>
    <dbReference type="NCBI Taxonomy" id="1460502"/>
    <lineage>
        <taxon>Eukaryota</taxon>
        <taxon>Fungi</taxon>
        <taxon>Dikarya</taxon>
        <taxon>Ascomycota</taxon>
        <taxon>Pezizomycotina</taxon>
        <taxon>Sordariomycetes</taxon>
        <taxon>Hypocreomycetidae</taxon>
        <taxon>Glomerellales</taxon>
        <taxon>Glomerellaceae</taxon>
        <taxon>Colletotrichum</taxon>
        <taxon>Colletotrichum acutatum species complex</taxon>
    </lineage>
</organism>
<protein>
    <submittedName>
        <fullName evidence="1">Uncharacterized protein</fullName>
    </submittedName>
</protein>
<dbReference type="EMBL" id="JEMN01001144">
    <property type="protein sequence ID" value="KXH46593.1"/>
    <property type="molecule type" value="Genomic_DNA"/>
</dbReference>
<reference evidence="1 2" key="1">
    <citation type="submission" date="2014-02" db="EMBL/GenBank/DDBJ databases">
        <title>The genome sequence of Colletotrichum nymphaeae SA-01.</title>
        <authorList>
            <person name="Baroncelli R."/>
            <person name="Thon M.R."/>
        </authorList>
    </citation>
    <scope>NUCLEOTIDE SEQUENCE [LARGE SCALE GENOMIC DNA]</scope>
    <source>
        <strain evidence="1 2">SA-01</strain>
    </source>
</reference>
<dbReference type="Proteomes" id="UP000070054">
    <property type="component" value="Unassembled WGS sequence"/>
</dbReference>
<gene>
    <name evidence="1" type="ORF">CNYM01_06345</name>
</gene>
<accession>A0A135TEI8</accession>
<evidence type="ECO:0000313" key="2">
    <source>
        <dbReference type="Proteomes" id="UP000070054"/>
    </source>
</evidence>
<evidence type="ECO:0000313" key="1">
    <source>
        <dbReference type="EMBL" id="KXH46593.1"/>
    </source>
</evidence>
<sequence>MLVAQPPNQSVTSLYRNWLLSPTIQAFFQQNRSQGPPPSSRERNICPESTLLRKPLLYVVMPGSEPDSNKLGWPPTGPRRCRLQKPMSDTSGIHPVRLAMAALRPLPQQNRELSFTSSTGRHSLTARGFSNINMLAAIRAVNLTWSNEPTMLLPAVLIGGPVV</sequence>
<keyword evidence="2" id="KW-1185">Reference proteome</keyword>
<dbReference type="AlphaFoldDB" id="A0A135TEI8"/>
<name>A0A135TEI8_9PEZI</name>
<comment type="caution">
    <text evidence="1">The sequence shown here is derived from an EMBL/GenBank/DDBJ whole genome shotgun (WGS) entry which is preliminary data.</text>
</comment>
<proteinExistence type="predicted"/>